<protein>
    <submittedName>
        <fullName evidence="1">Uncharacterized protein</fullName>
    </submittedName>
</protein>
<dbReference type="VEuPathDB" id="VectorBase:BGLB038396"/>
<dbReference type="SUPFAM" id="SSF50494">
    <property type="entry name" value="Trypsin-like serine proteases"/>
    <property type="match status" value="1"/>
</dbReference>
<dbReference type="KEGG" id="bgt:106059799"/>
<accession>A0A2C9M4G8</accession>
<dbReference type="EnsemblMetazoa" id="BGLB038396-RA">
    <property type="protein sequence ID" value="BGLB038396-PA"/>
    <property type="gene ID" value="BGLB038396"/>
</dbReference>
<dbReference type="InterPro" id="IPR009003">
    <property type="entry name" value="Peptidase_S1_PA"/>
</dbReference>
<dbReference type="Proteomes" id="UP000076420">
    <property type="component" value="Unassembled WGS sequence"/>
</dbReference>
<evidence type="ECO:0000313" key="2">
    <source>
        <dbReference type="Proteomes" id="UP000076420"/>
    </source>
</evidence>
<name>A0A2C9M4G8_BIOGL</name>
<sequence>MASRVFKSTDIYKHIYDRHETCVSHGVSEANLQEHVVCSKNPRHKEFVPVDEFTMQHLPVSFRDDTIFRLVKLMFGFTVKIDVRMTSPHRPEYWEGSTSSYPFYDLRNRRMVRMGSGSIRSLYKYTGGHNSEGRRHWNMYGSCACRKCIESDSPSATWWEIEVMTATHVVYDDTEAYHASCTMFYDGPGHAAVVLDTVVVDYANVETDKCWLRCVTCDRTLAATMEKMIQEFDQAWRSFHPNYQKSKYTDKLALTVSHPHGCTKQVSVGQWVDRIMLDGDENFSCYTYTTPTCPGTSGATVYVLGYHNGQRYMYSDHHVHSGVSKSGFNYCGNGYDL</sequence>
<gene>
    <name evidence="1" type="primary">106059799</name>
</gene>
<dbReference type="AlphaFoldDB" id="A0A2C9M4G8"/>
<organism evidence="1 2">
    <name type="scientific">Biomphalaria glabrata</name>
    <name type="common">Bloodfluke planorb</name>
    <name type="synonym">Freshwater snail</name>
    <dbReference type="NCBI Taxonomy" id="6526"/>
    <lineage>
        <taxon>Eukaryota</taxon>
        <taxon>Metazoa</taxon>
        <taxon>Spiralia</taxon>
        <taxon>Lophotrochozoa</taxon>
        <taxon>Mollusca</taxon>
        <taxon>Gastropoda</taxon>
        <taxon>Heterobranchia</taxon>
        <taxon>Euthyneura</taxon>
        <taxon>Panpulmonata</taxon>
        <taxon>Hygrophila</taxon>
        <taxon>Lymnaeoidea</taxon>
        <taxon>Planorbidae</taxon>
        <taxon>Biomphalaria</taxon>
    </lineage>
</organism>
<dbReference type="VEuPathDB" id="VectorBase:BGLAX_051731"/>
<proteinExistence type="predicted"/>
<evidence type="ECO:0000313" key="1">
    <source>
        <dbReference type="EnsemblMetazoa" id="BGLB038396-PA"/>
    </source>
</evidence>
<reference evidence="1" key="1">
    <citation type="submission" date="2020-05" db="UniProtKB">
        <authorList>
            <consortium name="EnsemblMetazoa"/>
        </authorList>
    </citation>
    <scope>IDENTIFICATION</scope>
    <source>
        <strain evidence="1">BB02</strain>
    </source>
</reference>